<dbReference type="EMBL" id="CP003587">
    <property type="protein sequence ID" value="AGY57970.1"/>
    <property type="molecule type" value="Genomic_DNA"/>
</dbReference>
<evidence type="ECO:0000256" key="1">
    <source>
        <dbReference type="SAM" id="MobiDB-lite"/>
    </source>
</evidence>
<dbReference type="OrthoDB" id="9153660at2"/>
<evidence type="ECO:0000313" key="3">
    <source>
        <dbReference type="Proteomes" id="UP000017396"/>
    </source>
</evidence>
<protein>
    <submittedName>
        <fullName evidence="2">Uncharacterized protein</fullName>
    </submittedName>
</protein>
<accession>U5QJY4</accession>
<proteinExistence type="predicted"/>
<name>U5QJY4_GLOK1</name>
<dbReference type="RefSeq" id="WP_023173092.1">
    <property type="nucleotide sequence ID" value="NC_022600.1"/>
</dbReference>
<evidence type="ECO:0000313" key="2">
    <source>
        <dbReference type="EMBL" id="AGY57970.1"/>
    </source>
</evidence>
<feature type="region of interest" description="Disordered" evidence="1">
    <location>
        <begin position="99"/>
        <end position="133"/>
    </location>
</feature>
<dbReference type="Proteomes" id="UP000017396">
    <property type="component" value="Chromosome"/>
</dbReference>
<gene>
    <name evidence="2" type="ORF">GKIL_1724</name>
</gene>
<organism evidence="2 3">
    <name type="scientific">Gloeobacter kilaueensis (strain ATCC BAA-2537 / CCAP 1431/1 / ULC 316 / JS1)</name>
    <dbReference type="NCBI Taxonomy" id="1183438"/>
    <lineage>
        <taxon>Bacteria</taxon>
        <taxon>Bacillati</taxon>
        <taxon>Cyanobacteriota</taxon>
        <taxon>Cyanophyceae</taxon>
        <taxon>Gloeobacterales</taxon>
        <taxon>Gloeobacteraceae</taxon>
        <taxon>Gloeobacter</taxon>
    </lineage>
</organism>
<dbReference type="HOGENOM" id="CLU_1041161_0_0_3"/>
<sequence length="267" mass="30809">MLKKIGIKDPEKQMLKLMESGAVPYRGVKQKDVRNALEERFEPQVLKSMTDEASLAKRYPGVPHEEAAYREMRRLTDELNSSDKGNLVEDWYERMYAQRRAGSSNRPESRQHQKVSAAEWNKNRPASEQIKKDRFIDRVDSVNIGGKEKPALHEIKSTKGKLQERDKEQFEDMMKVAKAERNGVEARGADGRMQKVDQVVYTLTDPRGVAKNEDWIVDQLTKYRNNLSFEVFDAQGKRMMIDARSLKRSKDGELVLPDGIRNRLGLK</sequence>
<dbReference type="STRING" id="1183438.GKIL_1724"/>
<keyword evidence="3" id="KW-1185">Reference proteome</keyword>
<dbReference type="AlphaFoldDB" id="U5QJY4"/>
<dbReference type="KEGG" id="glj:GKIL_1724"/>
<reference evidence="2 3" key="1">
    <citation type="journal article" date="2013" name="PLoS ONE">
        <title>Cultivation and Complete Genome Sequencing of Gloeobacter kilaueensis sp. nov., from a Lava Cave in Kilauea Caldera, Hawai'i.</title>
        <authorList>
            <person name="Saw J.H."/>
            <person name="Schatz M."/>
            <person name="Brown M.V."/>
            <person name="Kunkel D.D."/>
            <person name="Foster J.S."/>
            <person name="Shick H."/>
            <person name="Christensen S."/>
            <person name="Hou S."/>
            <person name="Wan X."/>
            <person name="Donachie S.P."/>
        </authorList>
    </citation>
    <scope>NUCLEOTIDE SEQUENCE [LARGE SCALE GENOMIC DNA]</scope>
    <source>
        <strain evidence="3">JS</strain>
    </source>
</reference>